<dbReference type="PANTHER" id="PTHR42879">
    <property type="entry name" value="3-OXOACYL-(ACYL-CARRIER-PROTEIN) REDUCTASE"/>
    <property type="match status" value="1"/>
</dbReference>
<accession>A0A2A8CUD0</accession>
<sequence length="265" mass="28135">MDLQIEGKTAFISGSTAGIGWATARQLAEEGATVIINGRTADRVDAAVERITDAVAGATVRGVAADLGTADGVEKVTDAEPDIDILVNNVGIFEPSDFADTDDEAWMKHFEVNVMSGVRLTRHYLPGMKKRGWGRVVFVSSESGVQIPEEMIHYGVTKTAQIGLARGIAETTKGAGNVTVNSVLPGPTASEGVGDFVERLAEEQGLTAEEIEEQFFNEARPTSLLQRFEEPEEIASMIAYVCSENASATNGAALRVDGGVVRSAF</sequence>
<evidence type="ECO:0000313" key="2">
    <source>
        <dbReference type="EMBL" id="PEN11478.1"/>
    </source>
</evidence>
<dbReference type="InterPro" id="IPR050259">
    <property type="entry name" value="SDR"/>
</dbReference>
<proteinExistence type="inferred from homology"/>
<dbReference type="InterPro" id="IPR036291">
    <property type="entry name" value="NAD(P)-bd_dom_sf"/>
</dbReference>
<dbReference type="Pfam" id="PF13561">
    <property type="entry name" value="adh_short_C2"/>
    <property type="match status" value="1"/>
</dbReference>
<keyword evidence="3" id="KW-1185">Reference proteome</keyword>
<dbReference type="Proteomes" id="UP000220102">
    <property type="component" value="Unassembled WGS sequence"/>
</dbReference>
<dbReference type="PRINTS" id="PR00080">
    <property type="entry name" value="SDRFAMILY"/>
</dbReference>
<dbReference type="EMBL" id="PDEQ01000009">
    <property type="protein sequence ID" value="PEN11478.1"/>
    <property type="molecule type" value="Genomic_DNA"/>
</dbReference>
<comment type="caution">
    <text evidence="2">The sequence shown here is derived from an EMBL/GenBank/DDBJ whole genome shotgun (WGS) entry which is preliminary data.</text>
</comment>
<dbReference type="PRINTS" id="PR00081">
    <property type="entry name" value="GDHRDH"/>
</dbReference>
<evidence type="ECO:0000256" key="1">
    <source>
        <dbReference type="ARBA" id="ARBA00006484"/>
    </source>
</evidence>
<protein>
    <submittedName>
        <fullName evidence="2">Oxidoreductase</fullName>
    </submittedName>
</protein>
<dbReference type="RefSeq" id="WP_098078131.1">
    <property type="nucleotide sequence ID" value="NZ_PDEQ01000009.1"/>
</dbReference>
<dbReference type="FunFam" id="3.40.50.720:FF:000084">
    <property type="entry name" value="Short-chain dehydrogenase reductase"/>
    <property type="match status" value="1"/>
</dbReference>
<organism evidence="2 3">
    <name type="scientific">Longibacter salinarum</name>
    <dbReference type="NCBI Taxonomy" id="1850348"/>
    <lineage>
        <taxon>Bacteria</taxon>
        <taxon>Pseudomonadati</taxon>
        <taxon>Rhodothermota</taxon>
        <taxon>Rhodothermia</taxon>
        <taxon>Rhodothermales</taxon>
        <taxon>Salisaetaceae</taxon>
        <taxon>Longibacter</taxon>
    </lineage>
</organism>
<evidence type="ECO:0000313" key="3">
    <source>
        <dbReference type="Proteomes" id="UP000220102"/>
    </source>
</evidence>
<dbReference type="InterPro" id="IPR002347">
    <property type="entry name" value="SDR_fam"/>
</dbReference>
<comment type="similarity">
    <text evidence="1">Belongs to the short-chain dehydrogenases/reductases (SDR) family.</text>
</comment>
<reference evidence="2 3" key="1">
    <citation type="submission" date="2017-10" db="EMBL/GenBank/DDBJ databases">
        <title>Draft genome of Longibacter Salinarum.</title>
        <authorList>
            <person name="Goh K.M."/>
            <person name="Shamsir M.S."/>
            <person name="Lim S.W."/>
        </authorList>
    </citation>
    <scope>NUCLEOTIDE SEQUENCE [LARGE SCALE GENOMIC DNA]</scope>
    <source>
        <strain evidence="2 3">KCTC 52045</strain>
    </source>
</reference>
<dbReference type="AlphaFoldDB" id="A0A2A8CUD0"/>
<name>A0A2A8CUD0_9BACT</name>
<dbReference type="Gene3D" id="3.40.50.720">
    <property type="entry name" value="NAD(P)-binding Rossmann-like Domain"/>
    <property type="match status" value="1"/>
</dbReference>
<dbReference type="OrthoDB" id="9804774at2"/>
<gene>
    <name evidence="2" type="ORF">CRI94_15715</name>
</gene>
<dbReference type="SUPFAM" id="SSF51735">
    <property type="entry name" value="NAD(P)-binding Rossmann-fold domains"/>
    <property type="match status" value="1"/>
</dbReference>